<name>A0ABT9NN54_9ACTN</name>
<keyword evidence="3" id="KW-1003">Cell membrane</keyword>
<dbReference type="PANTHER" id="PTHR34583:SF2">
    <property type="entry name" value="ANTIPORTER SUBUNIT MNHC2-RELATED"/>
    <property type="match status" value="1"/>
</dbReference>
<dbReference type="InterPro" id="IPR050601">
    <property type="entry name" value="CPA3_antiporter_subunitC"/>
</dbReference>
<dbReference type="NCBIfam" id="NF005929">
    <property type="entry name" value="PRK07946.1"/>
    <property type="match status" value="1"/>
</dbReference>
<evidence type="ECO:0000313" key="10">
    <source>
        <dbReference type="Proteomes" id="UP001240447"/>
    </source>
</evidence>
<keyword evidence="4 8" id="KW-0812">Transmembrane</keyword>
<dbReference type="PANTHER" id="PTHR34583">
    <property type="entry name" value="ANTIPORTER SUBUNIT MNHC2-RELATED"/>
    <property type="match status" value="1"/>
</dbReference>
<evidence type="ECO:0000256" key="1">
    <source>
        <dbReference type="ARBA" id="ARBA00004651"/>
    </source>
</evidence>
<dbReference type="Pfam" id="PF00420">
    <property type="entry name" value="Oxidored_q2"/>
    <property type="match status" value="1"/>
</dbReference>
<feature type="compositionally biased region" description="Acidic residues" evidence="7">
    <location>
        <begin position="136"/>
        <end position="147"/>
    </location>
</feature>
<feature type="region of interest" description="Disordered" evidence="7">
    <location>
        <begin position="126"/>
        <end position="196"/>
    </location>
</feature>
<evidence type="ECO:0000256" key="8">
    <source>
        <dbReference type="SAM" id="Phobius"/>
    </source>
</evidence>
<keyword evidence="6 8" id="KW-0472">Membrane</keyword>
<dbReference type="RefSeq" id="WP_181641561.1">
    <property type="nucleotide sequence ID" value="NZ_CCXJ01000092.1"/>
</dbReference>
<comment type="caution">
    <text evidence="9">The sequence shown here is derived from an EMBL/GenBank/DDBJ whole genome shotgun (WGS) entry which is preliminary data.</text>
</comment>
<evidence type="ECO:0000256" key="5">
    <source>
        <dbReference type="ARBA" id="ARBA00022989"/>
    </source>
</evidence>
<feature type="transmembrane region" description="Helical" evidence="8">
    <location>
        <begin position="30"/>
        <end position="50"/>
    </location>
</feature>
<evidence type="ECO:0000256" key="4">
    <source>
        <dbReference type="ARBA" id="ARBA00022692"/>
    </source>
</evidence>
<dbReference type="InterPro" id="IPR039428">
    <property type="entry name" value="NUOK/Mnh_C1-like"/>
</dbReference>
<organism evidence="9 10">
    <name type="scientific">Nocardioides massiliensis</name>
    <dbReference type="NCBI Taxonomy" id="1325935"/>
    <lineage>
        <taxon>Bacteria</taxon>
        <taxon>Bacillati</taxon>
        <taxon>Actinomycetota</taxon>
        <taxon>Actinomycetes</taxon>
        <taxon>Propionibacteriales</taxon>
        <taxon>Nocardioidaceae</taxon>
        <taxon>Nocardioides</taxon>
    </lineage>
</organism>
<dbReference type="Gene3D" id="1.10.287.3510">
    <property type="match status" value="1"/>
</dbReference>
<reference evidence="9 10" key="1">
    <citation type="submission" date="2023-07" db="EMBL/GenBank/DDBJ databases">
        <title>Sequencing the genomes of 1000 actinobacteria strains.</title>
        <authorList>
            <person name="Klenk H.-P."/>
        </authorList>
    </citation>
    <scope>NUCLEOTIDE SEQUENCE [LARGE SCALE GENOMIC DNA]</scope>
    <source>
        <strain evidence="9 10">GD13</strain>
    </source>
</reference>
<dbReference type="Proteomes" id="UP001240447">
    <property type="component" value="Unassembled WGS sequence"/>
</dbReference>
<feature type="transmembrane region" description="Helical" evidence="8">
    <location>
        <begin position="70"/>
        <end position="94"/>
    </location>
</feature>
<accession>A0ABT9NN54</accession>
<gene>
    <name evidence="9" type="ORF">J2S59_001284</name>
</gene>
<evidence type="ECO:0000256" key="6">
    <source>
        <dbReference type="ARBA" id="ARBA00023136"/>
    </source>
</evidence>
<evidence type="ECO:0000256" key="7">
    <source>
        <dbReference type="SAM" id="MobiDB-lite"/>
    </source>
</evidence>
<evidence type="ECO:0000256" key="2">
    <source>
        <dbReference type="ARBA" id="ARBA00010388"/>
    </source>
</evidence>
<proteinExistence type="inferred from homology"/>
<comment type="subcellular location">
    <subcellularLocation>
        <location evidence="1">Cell membrane</location>
        <topology evidence="1">Multi-pass membrane protein</topology>
    </subcellularLocation>
</comment>
<evidence type="ECO:0000256" key="3">
    <source>
        <dbReference type="ARBA" id="ARBA00022475"/>
    </source>
</evidence>
<sequence>MTTSLSLLAAAVALVGVGAYLMLERSLTRVLIGLVILSNGVNLGFIVASGDPGEPPLLNEYSAFDIADPLPQALVLTAIVITLGTVSFVLAMAYRSWQLAGNDDVQDDVEDAAIRRLAAADEASDAFDLTVTASPDDADDEPTEEEGSSSRPVPDFEESPPTWEEPEDPGATPFEPSADLGVRHETPLIDEQEDRP</sequence>
<keyword evidence="10" id="KW-1185">Reference proteome</keyword>
<evidence type="ECO:0000313" key="9">
    <source>
        <dbReference type="EMBL" id="MDP9821475.1"/>
    </source>
</evidence>
<keyword evidence="5 8" id="KW-1133">Transmembrane helix</keyword>
<comment type="similarity">
    <text evidence="2">Belongs to the CPA3 antiporters (TC 2.A.63) subunit C family.</text>
</comment>
<dbReference type="EMBL" id="JAUSQM010000001">
    <property type="protein sequence ID" value="MDP9821475.1"/>
    <property type="molecule type" value="Genomic_DNA"/>
</dbReference>
<protein>
    <submittedName>
        <fullName evidence="9">Multicomponent Na+:H+ antiporter subunit C</fullName>
    </submittedName>
</protein>
<feature type="transmembrane region" description="Helical" evidence="8">
    <location>
        <begin position="6"/>
        <end position="23"/>
    </location>
</feature>